<keyword evidence="6" id="KW-0732">Signal</keyword>
<dbReference type="InterPro" id="IPR024572">
    <property type="entry name" value="RcnB"/>
</dbReference>
<dbReference type="EMBL" id="JAFEMC010000002">
    <property type="protein sequence ID" value="MBM6576259.1"/>
    <property type="molecule type" value="Genomic_DNA"/>
</dbReference>
<evidence type="ECO:0000256" key="2">
    <source>
        <dbReference type="ARBA" id="ARBA00008681"/>
    </source>
</evidence>
<evidence type="ECO:0000256" key="6">
    <source>
        <dbReference type="SAM" id="SignalP"/>
    </source>
</evidence>
<evidence type="ECO:0000313" key="8">
    <source>
        <dbReference type="EMBL" id="MBM6576259.1"/>
    </source>
</evidence>
<evidence type="ECO:0000256" key="5">
    <source>
        <dbReference type="SAM" id="MobiDB-lite"/>
    </source>
</evidence>
<organism evidence="8 9">
    <name type="scientific">Sphingomonas longa</name>
    <dbReference type="NCBI Taxonomy" id="2778730"/>
    <lineage>
        <taxon>Bacteria</taxon>
        <taxon>Pseudomonadati</taxon>
        <taxon>Pseudomonadota</taxon>
        <taxon>Alphaproteobacteria</taxon>
        <taxon>Sphingomonadales</taxon>
        <taxon>Sphingomonadaceae</taxon>
        <taxon>Sphingomonas</taxon>
    </lineage>
</organism>
<evidence type="ECO:0000256" key="1">
    <source>
        <dbReference type="ARBA" id="ARBA00004459"/>
    </source>
</evidence>
<feature type="domain" description="Glycine zipper 2TM" evidence="7">
    <location>
        <begin position="188"/>
        <end position="228"/>
    </location>
</feature>
<feature type="chain" id="PRO_5046622701" description="17 kDa surface antigen" evidence="6">
    <location>
        <begin position="23"/>
        <end position="354"/>
    </location>
</feature>
<feature type="region of interest" description="Disordered" evidence="5">
    <location>
        <begin position="163"/>
        <end position="183"/>
    </location>
</feature>
<name>A0ABS2D5P8_9SPHN</name>
<comment type="similarity">
    <text evidence="2">Belongs to the rickettsiale 17 kDa surface antigen family.</text>
</comment>
<dbReference type="Pfam" id="PF05433">
    <property type="entry name" value="Rick_17kDa_Anti"/>
    <property type="match status" value="1"/>
</dbReference>
<evidence type="ECO:0000313" key="9">
    <source>
        <dbReference type="Proteomes" id="UP000763641"/>
    </source>
</evidence>
<gene>
    <name evidence="8" type="ORF">ILT43_07735</name>
</gene>
<evidence type="ECO:0000259" key="7">
    <source>
        <dbReference type="Pfam" id="PF05433"/>
    </source>
</evidence>
<sequence>MRAIAGAGMIAAMLVAAGAAGAQRAGSAGASYPVPGRAAMPAAPVRAMPSAPARPIVAAQRGTTMRAGPRWQMRQGRWAAGWNAPGGWNGYRRPYAGWALPPYWVQPGFALGNWSAYGLAQPRAGYRWSRYYDDAVLIDARGSVYDTVGGIDWDHYDGGSYEMAGDHGPPPPYPPARRDPRMGDNGLGGAAIGAVAGGVAGNVIAGRGNRLGGTLIGAGVGAAAGYAIDKGEDRGRDRRGRGPDDYAYRDDRSHDDRGYERRGYDDRGYGAAYPPPPVAHGYGGGEHWVSQDGHTVVTTGGGAGYYGGGTTTTVTVQSAPVVTTTTTTEYYEDAPRRAWHAKRRVKSKALCCRR</sequence>
<dbReference type="Pfam" id="PF11776">
    <property type="entry name" value="RcnB"/>
    <property type="match status" value="1"/>
</dbReference>
<comment type="caution">
    <text evidence="8">The sequence shown here is derived from an EMBL/GenBank/DDBJ whole genome shotgun (WGS) entry which is preliminary data.</text>
</comment>
<dbReference type="InterPro" id="IPR008816">
    <property type="entry name" value="Gly_zipper_2TM_dom"/>
</dbReference>
<keyword evidence="9" id="KW-1185">Reference proteome</keyword>
<keyword evidence="4" id="KW-0449">Lipoprotein</keyword>
<feature type="region of interest" description="Disordered" evidence="5">
    <location>
        <begin position="232"/>
        <end position="286"/>
    </location>
</feature>
<protein>
    <recommendedName>
        <fullName evidence="3">17 kDa surface antigen</fullName>
    </recommendedName>
</protein>
<accession>A0ABS2D5P8</accession>
<evidence type="ECO:0000256" key="4">
    <source>
        <dbReference type="ARBA" id="ARBA00023288"/>
    </source>
</evidence>
<feature type="signal peptide" evidence="6">
    <location>
        <begin position="1"/>
        <end position="22"/>
    </location>
</feature>
<proteinExistence type="inferred from homology"/>
<dbReference type="Proteomes" id="UP000763641">
    <property type="component" value="Unassembled WGS sequence"/>
</dbReference>
<dbReference type="Gene3D" id="3.10.450.160">
    <property type="entry name" value="inner membrane protein cigr"/>
    <property type="match status" value="1"/>
</dbReference>
<dbReference type="RefSeq" id="WP_204197545.1">
    <property type="nucleotide sequence ID" value="NZ_JAFEMC010000002.1"/>
</dbReference>
<feature type="compositionally biased region" description="Basic and acidic residues" evidence="5">
    <location>
        <begin position="232"/>
        <end position="268"/>
    </location>
</feature>
<comment type="subcellular location">
    <subcellularLocation>
        <location evidence="1">Cell outer membrane</location>
        <topology evidence="1">Lipid-anchor</topology>
    </subcellularLocation>
</comment>
<evidence type="ECO:0000256" key="3">
    <source>
        <dbReference type="ARBA" id="ARBA00015281"/>
    </source>
</evidence>
<reference evidence="8 9" key="1">
    <citation type="submission" date="2020-12" db="EMBL/GenBank/DDBJ databases">
        <title>Sphingomonas sp.</title>
        <authorList>
            <person name="Kim M.K."/>
        </authorList>
    </citation>
    <scope>NUCLEOTIDE SEQUENCE [LARGE SCALE GENOMIC DNA]</scope>
    <source>
        <strain evidence="8 9">BT552</strain>
    </source>
</reference>